<evidence type="ECO:0000313" key="2">
    <source>
        <dbReference type="EMBL" id="GAA4611719.1"/>
    </source>
</evidence>
<dbReference type="RefSeq" id="WP_345358984.1">
    <property type="nucleotide sequence ID" value="NZ_BAABHJ010000017.1"/>
</dbReference>
<organism evidence="2 3">
    <name type="scientific">Actinoallomurus liliacearum</name>
    <dbReference type="NCBI Taxonomy" id="1080073"/>
    <lineage>
        <taxon>Bacteria</taxon>
        <taxon>Bacillati</taxon>
        <taxon>Actinomycetota</taxon>
        <taxon>Actinomycetes</taxon>
        <taxon>Streptosporangiales</taxon>
        <taxon>Thermomonosporaceae</taxon>
        <taxon>Actinoallomurus</taxon>
    </lineage>
</organism>
<proteinExistence type="predicted"/>
<dbReference type="Gene3D" id="3.30.70.920">
    <property type="match status" value="1"/>
</dbReference>
<sequence>MPPHRVKADGLAAVEAFVRVRMTDQVPPEPFESWLRDRPVVRGVWSLSGDCDYEIRVAAASLDELTAELRALRHHGVEQTNTCLLLREIL</sequence>
<dbReference type="Proteomes" id="UP001500212">
    <property type="component" value="Unassembled WGS sequence"/>
</dbReference>
<evidence type="ECO:0000313" key="3">
    <source>
        <dbReference type="Proteomes" id="UP001500212"/>
    </source>
</evidence>
<name>A0ABP8TM87_9ACTN</name>
<reference evidence="3" key="1">
    <citation type="journal article" date="2019" name="Int. J. Syst. Evol. Microbiol.">
        <title>The Global Catalogue of Microorganisms (GCM) 10K type strain sequencing project: providing services to taxonomists for standard genome sequencing and annotation.</title>
        <authorList>
            <consortium name="The Broad Institute Genomics Platform"/>
            <consortium name="The Broad Institute Genome Sequencing Center for Infectious Disease"/>
            <person name="Wu L."/>
            <person name="Ma J."/>
        </authorList>
    </citation>
    <scope>NUCLEOTIDE SEQUENCE [LARGE SCALE GENOMIC DNA]</scope>
    <source>
        <strain evidence="3">JCM 17938</strain>
    </source>
</reference>
<accession>A0ABP8TM87</accession>
<dbReference type="InterPro" id="IPR019887">
    <property type="entry name" value="Tscrpt_reg_AsnC/Lrp_C"/>
</dbReference>
<evidence type="ECO:0000259" key="1">
    <source>
        <dbReference type="Pfam" id="PF01037"/>
    </source>
</evidence>
<feature type="domain" description="Transcription regulator AsnC/Lrp ligand binding" evidence="1">
    <location>
        <begin position="18"/>
        <end position="88"/>
    </location>
</feature>
<dbReference type="EMBL" id="BAABHJ010000017">
    <property type="protein sequence ID" value="GAA4611719.1"/>
    <property type="molecule type" value="Genomic_DNA"/>
</dbReference>
<dbReference type="Pfam" id="PF01037">
    <property type="entry name" value="AsnC_trans_reg"/>
    <property type="match status" value="1"/>
</dbReference>
<dbReference type="SUPFAM" id="SSF54909">
    <property type="entry name" value="Dimeric alpha+beta barrel"/>
    <property type="match status" value="1"/>
</dbReference>
<gene>
    <name evidence="2" type="ORF">GCM10023195_49840</name>
</gene>
<keyword evidence="3" id="KW-1185">Reference proteome</keyword>
<protein>
    <recommendedName>
        <fullName evidence="1">Transcription regulator AsnC/Lrp ligand binding domain-containing protein</fullName>
    </recommendedName>
</protein>
<comment type="caution">
    <text evidence="2">The sequence shown here is derived from an EMBL/GenBank/DDBJ whole genome shotgun (WGS) entry which is preliminary data.</text>
</comment>
<dbReference type="InterPro" id="IPR011008">
    <property type="entry name" value="Dimeric_a/b-barrel"/>
</dbReference>